<dbReference type="PANTHER" id="PTHR43178:SF5">
    <property type="entry name" value="LIPOAMIDE ACYLTRANSFERASE COMPONENT OF BRANCHED-CHAIN ALPHA-KETO ACID DEHYDROGENASE COMPLEX, MITOCHONDRIAL"/>
    <property type="match status" value="1"/>
</dbReference>
<feature type="domain" description="Lipoyl-binding" evidence="8">
    <location>
        <begin position="1"/>
        <end position="76"/>
    </location>
</feature>
<proteinExistence type="inferred from homology"/>
<accession>A0ABT1JCT3</accession>
<organism evidence="10 11">
    <name type="scientific">Actinoalloteichus caeruleus DSM 43889</name>
    <dbReference type="NCBI Taxonomy" id="1120930"/>
    <lineage>
        <taxon>Bacteria</taxon>
        <taxon>Bacillati</taxon>
        <taxon>Actinomycetota</taxon>
        <taxon>Actinomycetes</taxon>
        <taxon>Pseudonocardiales</taxon>
        <taxon>Pseudonocardiaceae</taxon>
        <taxon>Actinoalloteichus</taxon>
        <taxon>Actinoalloteichus cyanogriseus</taxon>
    </lineage>
</organism>
<evidence type="ECO:0000313" key="11">
    <source>
        <dbReference type="Proteomes" id="UP000791080"/>
    </source>
</evidence>
<feature type="region of interest" description="Disordered" evidence="7">
    <location>
        <begin position="77"/>
        <end position="133"/>
    </location>
</feature>
<evidence type="ECO:0000256" key="5">
    <source>
        <dbReference type="ARBA" id="ARBA00023315"/>
    </source>
</evidence>
<keyword evidence="10" id="KW-0670">Pyruvate</keyword>
<evidence type="ECO:0000256" key="7">
    <source>
        <dbReference type="SAM" id="MobiDB-lite"/>
    </source>
</evidence>
<feature type="region of interest" description="Disordered" evidence="7">
    <location>
        <begin position="173"/>
        <end position="203"/>
    </location>
</feature>
<sequence>MIDILMPRLSDTMEEGVIVAWRKKPGEAVEIGDVLVEIETDKATMEHEAYEAGTLHEILLPEGETVRIGTVIARIDDGREPLAGTPPRDGTSQGKPPAPATSEPPIPESGSAPATDPAPTEGGAATSPPARRPLATPLVRRLARDNAIDLNEIIGSGPGGRIIRADLDRALARSPGATGHSVPAASGGATTPNGGVPTGATSVPFDTTRQVISRRLTESSSSVPHFSVTAVADVEELLALRARINAELDDAGQGKVSLNDLIVRASAVALREHPGVNASYSEEGRGATLLHEHVNIGIAVASDHGLVVPVIADADRMAVSRIAAESRRLVGLAKDRKLSGADMTGGTFTISNLGMYQVESFTAIINPPEGAILAVGAALPEPAAVEGAVAVRHRIRCTLSADHRIIDGALAARFLSTLTSLLEHPLRIIA</sequence>
<feature type="compositionally biased region" description="Polar residues" evidence="7">
    <location>
        <begin position="188"/>
        <end position="203"/>
    </location>
</feature>
<dbReference type="CDD" id="cd06849">
    <property type="entry name" value="lipoyl_domain"/>
    <property type="match status" value="1"/>
</dbReference>
<evidence type="ECO:0000256" key="3">
    <source>
        <dbReference type="ARBA" id="ARBA00022679"/>
    </source>
</evidence>
<evidence type="ECO:0000259" key="8">
    <source>
        <dbReference type="PROSITE" id="PS50968"/>
    </source>
</evidence>
<dbReference type="InterPro" id="IPR011053">
    <property type="entry name" value="Single_hybrid_motif"/>
</dbReference>
<reference evidence="10 11" key="1">
    <citation type="submission" date="2022-06" db="EMBL/GenBank/DDBJ databases">
        <title>Genomic Encyclopedia of Type Strains, Phase I: the one thousand microbial genomes (KMG-I) project.</title>
        <authorList>
            <person name="Kyrpides N."/>
        </authorList>
    </citation>
    <scope>NUCLEOTIDE SEQUENCE [LARGE SCALE GENOMIC DNA]</scope>
    <source>
        <strain evidence="10 11">DSM 43889</strain>
    </source>
</reference>
<dbReference type="PROSITE" id="PS50968">
    <property type="entry name" value="BIOTINYL_LIPOYL"/>
    <property type="match status" value="1"/>
</dbReference>
<dbReference type="InterPro" id="IPR004167">
    <property type="entry name" value="PSBD"/>
</dbReference>
<evidence type="ECO:0000256" key="4">
    <source>
        <dbReference type="ARBA" id="ARBA00022823"/>
    </source>
</evidence>
<feature type="domain" description="Peripheral subunit-binding (PSBD)" evidence="9">
    <location>
        <begin position="134"/>
        <end position="171"/>
    </location>
</feature>
<evidence type="ECO:0000256" key="6">
    <source>
        <dbReference type="RuleBase" id="RU003423"/>
    </source>
</evidence>
<dbReference type="PROSITE" id="PS51826">
    <property type="entry name" value="PSBD"/>
    <property type="match status" value="1"/>
</dbReference>
<dbReference type="PROSITE" id="PS01322">
    <property type="entry name" value="PHOSPHOTRIESTERASE_1"/>
    <property type="match status" value="1"/>
</dbReference>
<dbReference type="InterPro" id="IPR050743">
    <property type="entry name" value="2-oxoacid_DH_E2_comp"/>
</dbReference>
<dbReference type="Pfam" id="PF02817">
    <property type="entry name" value="E3_binding"/>
    <property type="match status" value="1"/>
</dbReference>
<dbReference type="Gene3D" id="2.40.50.100">
    <property type="match status" value="1"/>
</dbReference>
<evidence type="ECO:0000256" key="1">
    <source>
        <dbReference type="ARBA" id="ARBA00001938"/>
    </source>
</evidence>
<comment type="cofactor">
    <cofactor evidence="1 6">
        <name>(R)-lipoate</name>
        <dbReference type="ChEBI" id="CHEBI:83088"/>
    </cofactor>
</comment>
<evidence type="ECO:0000259" key="9">
    <source>
        <dbReference type="PROSITE" id="PS51826"/>
    </source>
</evidence>
<dbReference type="SUPFAM" id="SSF51230">
    <property type="entry name" value="Single hybrid motif"/>
    <property type="match status" value="1"/>
</dbReference>
<keyword evidence="4 6" id="KW-0450">Lipoyl</keyword>
<feature type="compositionally biased region" description="Pro residues" evidence="7">
    <location>
        <begin position="96"/>
        <end position="107"/>
    </location>
</feature>
<dbReference type="InterPro" id="IPR036625">
    <property type="entry name" value="E3-bd_dom_sf"/>
</dbReference>
<dbReference type="Gene3D" id="3.30.559.10">
    <property type="entry name" value="Chloramphenicol acetyltransferase-like domain"/>
    <property type="match status" value="1"/>
</dbReference>
<dbReference type="InterPro" id="IPR001078">
    <property type="entry name" value="2-oxoacid_DH_actylTfrase"/>
</dbReference>
<evidence type="ECO:0000256" key="2">
    <source>
        <dbReference type="ARBA" id="ARBA00007317"/>
    </source>
</evidence>
<dbReference type="EC" id="2.3.1.-" evidence="6"/>
<dbReference type="InterPro" id="IPR017947">
    <property type="entry name" value="AryldialkylPase_Zn-BS"/>
</dbReference>
<keyword evidence="11" id="KW-1185">Reference proteome</keyword>
<dbReference type="Gene3D" id="4.10.320.10">
    <property type="entry name" value="E3-binding domain"/>
    <property type="match status" value="1"/>
</dbReference>
<gene>
    <name evidence="10" type="ORF">G443_000570</name>
</gene>
<dbReference type="Proteomes" id="UP000791080">
    <property type="component" value="Unassembled WGS sequence"/>
</dbReference>
<dbReference type="InterPro" id="IPR023213">
    <property type="entry name" value="CAT-like_dom_sf"/>
</dbReference>
<dbReference type="EMBL" id="AUBJ02000001">
    <property type="protein sequence ID" value="MCP2330300.1"/>
    <property type="molecule type" value="Genomic_DNA"/>
</dbReference>
<keyword evidence="5 6" id="KW-0012">Acyltransferase</keyword>
<keyword evidence="3 6" id="KW-0808">Transferase</keyword>
<dbReference type="SUPFAM" id="SSF52777">
    <property type="entry name" value="CoA-dependent acyltransferases"/>
    <property type="match status" value="1"/>
</dbReference>
<dbReference type="Pfam" id="PF00364">
    <property type="entry name" value="Biotin_lipoyl"/>
    <property type="match status" value="1"/>
</dbReference>
<dbReference type="InterPro" id="IPR000089">
    <property type="entry name" value="Biotin_lipoyl"/>
</dbReference>
<evidence type="ECO:0000313" key="10">
    <source>
        <dbReference type="EMBL" id="MCP2330300.1"/>
    </source>
</evidence>
<comment type="caution">
    <text evidence="10">The sequence shown here is derived from an EMBL/GenBank/DDBJ whole genome shotgun (WGS) entry which is preliminary data.</text>
</comment>
<dbReference type="Pfam" id="PF00198">
    <property type="entry name" value="2-oxoacid_dh"/>
    <property type="match status" value="1"/>
</dbReference>
<name>A0ABT1JCT3_ACTCY</name>
<dbReference type="PANTHER" id="PTHR43178">
    <property type="entry name" value="DIHYDROLIPOAMIDE ACETYLTRANSFERASE COMPONENT OF PYRUVATE DEHYDROGENASE COMPLEX"/>
    <property type="match status" value="1"/>
</dbReference>
<protein>
    <recommendedName>
        <fullName evidence="6">Dihydrolipoamide acetyltransferase component of pyruvate dehydrogenase complex</fullName>
        <ecNumber evidence="6">2.3.1.-</ecNumber>
    </recommendedName>
</protein>
<dbReference type="RefSeq" id="WP_026418147.1">
    <property type="nucleotide sequence ID" value="NZ_AUBJ02000001.1"/>
</dbReference>
<dbReference type="SUPFAM" id="SSF47005">
    <property type="entry name" value="Peripheral subunit-binding domain of 2-oxo acid dehydrogenase complex"/>
    <property type="match status" value="1"/>
</dbReference>
<comment type="similarity">
    <text evidence="2 6">Belongs to the 2-oxoacid dehydrogenase family.</text>
</comment>